<reference evidence="4" key="1">
    <citation type="submission" date="2022-10" db="EMBL/GenBank/DDBJ databases">
        <title>The complete genomes of actinobacterial strains from the NBC collection.</title>
        <authorList>
            <person name="Joergensen T.S."/>
            <person name="Alvarez Arevalo M."/>
            <person name="Sterndorff E.B."/>
            <person name="Faurdal D."/>
            <person name="Vuksanovic O."/>
            <person name="Mourched A.-S."/>
            <person name="Charusanti P."/>
            <person name="Shaw S."/>
            <person name="Blin K."/>
            <person name="Weber T."/>
        </authorList>
    </citation>
    <scope>NUCLEOTIDE SEQUENCE</scope>
    <source>
        <strain evidence="4">NBC_01401</strain>
    </source>
</reference>
<dbReference type="EMBL" id="CP109535">
    <property type="protein sequence ID" value="WTY95769.1"/>
    <property type="molecule type" value="Genomic_DNA"/>
</dbReference>
<organism evidence="4">
    <name type="scientific">Streptomyces sp. NBC_01401</name>
    <dbReference type="NCBI Taxonomy" id="2903854"/>
    <lineage>
        <taxon>Bacteria</taxon>
        <taxon>Bacillati</taxon>
        <taxon>Actinomycetota</taxon>
        <taxon>Actinomycetes</taxon>
        <taxon>Kitasatosporales</taxon>
        <taxon>Streptomycetaceae</taxon>
        <taxon>Streptomyces</taxon>
    </lineage>
</organism>
<evidence type="ECO:0000256" key="2">
    <source>
        <dbReference type="SAM" id="Phobius"/>
    </source>
</evidence>
<dbReference type="PANTHER" id="PTHR35797">
    <property type="entry name" value="PROTEASE-RELATED"/>
    <property type="match status" value="1"/>
</dbReference>
<keyword evidence="4" id="KW-0482">Metalloprotease</keyword>
<dbReference type="GO" id="GO:0004175">
    <property type="term" value="F:endopeptidase activity"/>
    <property type="evidence" value="ECO:0007669"/>
    <property type="project" value="UniProtKB-ARBA"/>
</dbReference>
<keyword evidence="2" id="KW-0472">Membrane</keyword>
<dbReference type="GO" id="GO:0080120">
    <property type="term" value="P:CAAX-box protein maturation"/>
    <property type="evidence" value="ECO:0007669"/>
    <property type="project" value="UniProtKB-ARBA"/>
</dbReference>
<dbReference type="PANTHER" id="PTHR35797:SF1">
    <property type="entry name" value="PROTEASE"/>
    <property type="match status" value="1"/>
</dbReference>
<feature type="transmembrane region" description="Helical" evidence="2">
    <location>
        <begin position="31"/>
        <end position="51"/>
    </location>
</feature>
<feature type="transmembrane region" description="Helical" evidence="2">
    <location>
        <begin position="242"/>
        <end position="260"/>
    </location>
</feature>
<keyword evidence="2" id="KW-0812">Transmembrane</keyword>
<keyword evidence="2" id="KW-1133">Transmembrane helix</keyword>
<feature type="transmembrane region" description="Helical" evidence="2">
    <location>
        <begin position="212"/>
        <end position="235"/>
    </location>
</feature>
<sequence length="313" mass="33930">MKATDVRTPSGAEPRPVPRGGWRGSMRRRPLTWFFSLAFLLSWVAWVPYILSRNGQGVVDFTFPGGEGGSQFLGVLPGAYLGPILSAFIVTAVADGRPGLRVWVGRMTNWRVGWRWWIGVILAVPLVLILTLYALGGESPVVPSAMVLAAFLPGLLLQMITTGVAEEPGWRDFAMPRLQGAYGPVAGTLILGPLWGVWHLPLFLTDWGGTDLVWYTPVEFVATTVTFSFVMTWIFNHTRQSLLLAMLLHTGVNNFFSIAYSDVFPSLADSYATHAFLVSSAVVAAVLLVATRGRLGLPKATATAPDAGPYVPA</sequence>
<protein>
    <submittedName>
        <fullName evidence="4">CPBP family intramembrane metalloprotease</fullName>
    </submittedName>
</protein>
<keyword evidence="4" id="KW-0645">Protease</keyword>
<dbReference type="InterPro" id="IPR042150">
    <property type="entry name" value="MmRce1-like"/>
</dbReference>
<keyword evidence="4" id="KW-0378">Hydrolase</keyword>
<evidence type="ECO:0000256" key="1">
    <source>
        <dbReference type="SAM" id="MobiDB-lite"/>
    </source>
</evidence>
<dbReference type="Pfam" id="PF02517">
    <property type="entry name" value="Rce1-like"/>
    <property type="match status" value="1"/>
</dbReference>
<dbReference type="InterPro" id="IPR003675">
    <property type="entry name" value="Rce1/LyrA-like_dom"/>
</dbReference>
<name>A0AAU3GTK1_9ACTN</name>
<proteinExistence type="predicted"/>
<evidence type="ECO:0000259" key="3">
    <source>
        <dbReference type="Pfam" id="PF02517"/>
    </source>
</evidence>
<feature type="transmembrane region" description="Helical" evidence="2">
    <location>
        <begin position="181"/>
        <end position="200"/>
    </location>
</feature>
<feature type="transmembrane region" description="Helical" evidence="2">
    <location>
        <begin position="114"/>
        <end position="135"/>
    </location>
</feature>
<feature type="domain" description="CAAX prenyl protease 2/Lysostaphin resistance protein A-like" evidence="3">
    <location>
        <begin position="151"/>
        <end position="253"/>
    </location>
</feature>
<dbReference type="GO" id="GO:0008237">
    <property type="term" value="F:metallopeptidase activity"/>
    <property type="evidence" value="ECO:0007669"/>
    <property type="project" value="UniProtKB-KW"/>
</dbReference>
<feature type="transmembrane region" description="Helical" evidence="2">
    <location>
        <begin position="272"/>
        <end position="290"/>
    </location>
</feature>
<accession>A0AAU3GTK1</accession>
<evidence type="ECO:0000313" key="4">
    <source>
        <dbReference type="EMBL" id="WTY95769.1"/>
    </source>
</evidence>
<feature type="transmembrane region" description="Helical" evidence="2">
    <location>
        <begin position="141"/>
        <end position="160"/>
    </location>
</feature>
<gene>
    <name evidence="4" type="ORF">OG626_13090</name>
</gene>
<feature type="transmembrane region" description="Helical" evidence="2">
    <location>
        <begin position="71"/>
        <end position="94"/>
    </location>
</feature>
<dbReference type="AlphaFoldDB" id="A0AAU3GTK1"/>
<feature type="region of interest" description="Disordered" evidence="1">
    <location>
        <begin position="1"/>
        <end position="21"/>
    </location>
</feature>